<keyword evidence="4" id="KW-1185">Reference proteome</keyword>
<keyword evidence="2" id="KW-1133">Transmembrane helix</keyword>
<proteinExistence type="predicted"/>
<organism evidence="3 4">
    <name type="scientific">Chromobacterium piscinae</name>
    <dbReference type="NCBI Taxonomy" id="686831"/>
    <lineage>
        <taxon>Bacteria</taxon>
        <taxon>Pseudomonadati</taxon>
        <taxon>Pseudomonadota</taxon>
        <taxon>Betaproteobacteria</taxon>
        <taxon>Neisseriales</taxon>
        <taxon>Chromobacteriaceae</taxon>
        <taxon>Chromobacterium</taxon>
    </lineage>
</organism>
<dbReference type="EMBL" id="JBDQQU010000011">
    <property type="protein sequence ID" value="MEO3955143.1"/>
    <property type="molecule type" value="Genomic_DNA"/>
</dbReference>
<feature type="compositionally biased region" description="Acidic residues" evidence="1">
    <location>
        <begin position="274"/>
        <end position="283"/>
    </location>
</feature>
<accession>A0ABV0H4X5</accession>
<dbReference type="Proteomes" id="UP001438292">
    <property type="component" value="Unassembled WGS sequence"/>
</dbReference>
<evidence type="ECO:0000313" key="3">
    <source>
        <dbReference type="EMBL" id="MEO3955143.1"/>
    </source>
</evidence>
<gene>
    <name evidence="3" type="ORF">ABH309_11790</name>
</gene>
<evidence type="ECO:0000313" key="4">
    <source>
        <dbReference type="Proteomes" id="UP001438292"/>
    </source>
</evidence>
<dbReference type="RefSeq" id="WP_346195923.1">
    <property type="nucleotide sequence ID" value="NZ_JBDJHV010000030.1"/>
</dbReference>
<evidence type="ECO:0000256" key="2">
    <source>
        <dbReference type="SAM" id="Phobius"/>
    </source>
</evidence>
<keyword evidence="2" id="KW-0472">Membrane</keyword>
<feature type="region of interest" description="Disordered" evidence="1">
    <location>
        <begin position="265"/>
        <end position="293"/>
    </location>
</feature>
<feature type="transmembrane region" description="Helical" evidence="2">
    <location>
        <begin position="7"/>
        <end position="28"/>
    </location>
</feature>
<protein>
    <submittedName>
        <fullName evidence="3">Uncharacterized protein</fullName>
    </submittedName>
</protein>
<evidence type="ECO:0000256" key="1">
    <source>
        <dbReference type="SAM" id="MobiDB-lite"/>
    </source>
</evidence>
<sequence>MKLNKKHWIALVGSAIALTVGLFAYWTLNQKENGVERLALDGQPGKQLASDIMDKIYGHDHYDAKKNCWNVQHAFKDGGSYAYCMQPIALDRVRENREERLYLFASAGMEDASHADGVALVGMFVMDGAGKEMLAGDKGMPFFNGFGHAADSVQLMRLSSKGDMGWFAEGGDAYQGVTFSYPQLFIAKGKKIVKVSKSLVGKDDRMAEGLTFHYQAVSDQGAARLYPIAVIVKNEADKTIANLRFRFDSKAWQYVCADQACEQRKGIPPHQSEDEGASGEAESDAPPANANEALFGNGRRLSEADLKDVLAQMEVHYVTGQSGTGFIQADGCDEPFSLDGYFKQDGQQEQLWIRGGNSCTSGVTGASAWLFIRDESGSLHANLGFPVADIQRTADVSEGVHDLRVSAAGFCDGVWRWDGKRFKHLKNIATQPGGCDGR</sequence>
<name>A0ABV0H4X5_9NEIS</name>
<comment type="caution">
    <text evidence="3">The sequence shown here is derived from an EMBL/GenBank/DDBJ whole genome shotgun (WGS) entry which is preliminary data.</text>
</comment>
<keyword evidence="2" id="KW-0812">Transmembrane</keyword>
<reference evidence="3 4" key="1">
    <citation type="submission" date="2024-05" db="EMBL/GenBank/DDBJ databases">
        <authorList>
            <person name="De Oliveira J.P."/>
            <person name="Noriler S.A."/>
            <person name="De Oliveira A.G."/>
            <person name="Sipoli D.S."/>
        </authorList>
    </citation>
    <scope>NUCLEOTIDE SEQUENCE [LARGE SCALE GENOMIC DNA]</scope>
    <source>
        <strain evidence="3 4">LABIM186</strain>
    </source>
</reference>